<dbReference type="InterPro" id="IPR007110">
    <property type="entry name" value="Ig-like_dom"/>
</dbReference>
<feature type="compositionally biased region" description="Low complexity" evidence="5">
    <location>
        <begin position="1"/>
        <end position="22"/>
    </location>
</feature>
<feature type="compositionally biased region" description="Low complexity" evidence="5">
    <location>
        <begin position="36"/>
        <end position="46"/>
    </location>
</feature>
<dbReference type="SUPFAM" id="SSF49265">
    <property type="entry name" value="Fibronectin type III"/>
    <property type="match status" value="2"/>
</dbReference>
<dbReference type="InterPro" id="IPR013098">
    <property type="entry name" value="Ig_I-set"/>
</dbReference>
<dbReference type="InterPro" id="IPR013783">
    <property type="entry name" value="Ig-like_fold"/>
</dbReference>
<dbReference type="FunFam" id="2.60.40.10:FF:001232">
    <property type="entry name" value="Immunoglobulin-like and fibronectin type III domain-containing 1"/>
    <property type="match status" value="1"/>
</dbReference>
<dbReference type="OMA" id="IEPPGFA"/>
<dbReference type="PROSITE" id="PS50835">
    <property type="entry name" value="IG_LIKE"/>
    <property type="match status" value="5"/>
</dbReference>
<evidence type="ECO:0000256" key="2">
    <source>
        <dbReference type="ARBA" id="ARBA00023157"/>
    </source>
</evidence>
<dbReference type="Proteomes" id="UP000694388">
    <property type="component" value="Unplaced"/>
</dbReference>
<feature type="domain" description="Ig-like" evidence="6">
    <location>
        <begin position="508"/>
        <end position="594"/>
    </location>
</feature>
<feature type="domain" description="Ig-like" evidence="6">
    <location>
        <begin position="411"/>
        <end position="499"/>
    </location>
</feature>
<dbReference type="Ensembl" id="ENSEBUT00000010131.1">
    <property type="protein sequence ID" value="ENSEBUP00000009605.1"/>
    <property type="gene ID" value="ENSEBUG00000006166.1"/>
</dbReference>
<feature type="region of interest" description="Disordered" evidence="5">
    <location>
        <begin position="1"/>
        <end position="59"/>
    </location>
</feature>
<keyword evidence="9" id="KW-1185">Reference proteome</keyword>
<dbReference type="FunFam" id="2.60.40.10:FF:000031">
    <property type="entry name" value="Myosin-binding protein C, slow type"/>
    <property type="match status" value="1"/>
</dbReference>
<dbReference type="SMART" id="SM00408">
    <property type="entry name" value="IGc2"/>
    <property type="match status" value="6"/>
</dbReference>
<protein>
    <submittedName>
        <fullName evidence="8">Immunoglobulin superfamily member 22</fullName>
    </submittedName>
</protein>
<feature type="domain" description="Ig-like" evidence="6">
    <location>
        <begin position="1211"/>
        <end position="1293"/>
    </location>
</feature>
<organism evidence="8 9">
    <name type="scientific">Eptatretus burgeri</name>
    <name type="common">Inshore hagfish</name>
    <dbReference type="NCBI Taxonomy" id="7764"/>
    <lineage>
        <taxon>Eukaryota</taxon>
        <taxon>Metazoa</taxon>
        <taxon>Chordata</taxon>
        <taxon>Craniata</taxon>
        <taxon>Vertebrata</taxon>
        <taxon>Cyclostomata</taxon>
        <taxon>Myxini</taxon>
        <taxon>Myxiniformes</taxon>
        <taxon>Myxinidae</taxon>
        <taxon>Eptatretinae</taxon>
        <taxon>Eptatretus</taxon>
    </lineage>
</organism>
<comment type="similarity">
    <text evidence="4">Belongs to the immunoglobulin superfamily. MyBP family.</text>
</comment>
<dbReference type="FunFam" id="2.60.40.10:FF:000002">
    <property type="entry name" value="Titin a"/>
    <property type="match status" value="1"/>
</dbReference>
<dbReference type="CDD" id="cd00063">
    <property type="entry name" value="FN3"/>
    <property type="match status" value="4"/>
</dbReference>
<feature type="domain" description="Ig-like" evidence="6">
    <location>
        <begin position="1001"/>
        <end position="1092"/>
    </location>
</feature>
<evidence type="ECO:0000256" key="4">
    <source>
        <dbReference type="ARBA" id="ARBA00038352"/>
    </source>
</evidence>
<dbReference type="Pfam" id="PF18362">
    <property type="entry name" value="THB"/>
    <property type="match status" value="1"/>
</dbReference>
<reference evidence="8" key="2">
    <citation type="submission" date="2025-09" db="UniProtKB">
        <authorList>
            <consortium name="Ensembl"/>
        </authorList>
    </citation>
    <scope>IDENTIFICATION</scope>
</reference>
<dbReference type="InterPro" id="IPR003598">
    <property type="entry name" value="Ig_sub2"/>
</dbReference>
<dbReference type="SMART" id="SM00409">
    <property type="entry name" value="IG"/>
    <property type="match status" value="8"/>
</dbReference>
<evidence type="ECO:0000256" key="3">
    <source>
        <dbReference type="ARBA" id="ARBA00023319"/>
    </source>
</evidence>
<feature type="domain" description="Fibronectin type-III" evidence="7">
    <location>
        <begin position="700"/>
        <end position="795"/>
    </location>
</feature>
<keyword evidence="3" id="KW-0393">Immunoglobulin domain</keyword>
<dbReference type="InterPro" id="IPR036179">
    <property type="entry name" value="Ig-like_dom_sf"/>
</dbReference>
<dbReference type="InterPro" id="IPR003961">
    <property type="entry name" value="FN3_dom"/>
</dbReference>
<evidence type="ECO:0000313" key="9">
    <source>
        <dbReference type="Proteomes" id="UP000694388"/>
    </source>
</evidence>
<dbReference type="FunFam" id="2.60.40.10:FF:000032">
    <property type="entry name" value="palladin isoform X1"/>
    <property type="match status" value="2"/>
</dbReference>
<evidence type="ECO:0000259" key="7">
    <source>
        <dbReference type="PROSITE" id="PS50853"/>
    </source>
</evidence>
<dbReference type="GeneTree" id="ENSGT00940000160123"/>
<dbReference type="FunFam" id="2.60.40.10:FF:001097">
    <property type="entry name" value="Immunoglobulin-like and fibronectin type III domain-containing protein 1"/>
    <property type="match status" value="1"/>
</dbReference>
<proteinExistence type="inferred from homology"/>
<dbReference type="SUPFAM" id="SSF48726">
    <property type="entry name" value="Immunoglobulin"/>
    <property type="match status" value="8"/>
</dbReference>
<keyword evidence="1" id="KW-0677">Repeat</keyword>
<dbReference type="PANTHER" id="PTHR13817">
    <property type="entry name" value="TITIN"/>
    <property type="match status" value="1"/>
</dbReference>
<dbReference type="InterPro" id="IPR003599">
    <property type="entry name" value="Ig_sub"/>
</dbReference>
<feature type="domain" description="Fibronectin type-III" evidence="7">
    <location>
        <begin position="801"/>
        <end position="896"/>
    </location>
</feature>
<feature type="domain" description="Ig-like" evidence="6">
    <location>
        <begin position="58"/>
        <end position="142"/>
    </location>
</feature>
<dbReference type="InterPro" id="IPR050964">
    <property type="entry name" value="Striated_Muscle_Regulatory"/>
</dbReference>
<evidence type="ECO:0000313" key="8">
    <source>
        <dbReference type="Ensembl" id="ENSEBUP00000009605.1"/>
    </source>
</evidence>
<dbReference type="PROSITE" id="PS50853">
    <property type="entry name" value="FN3"/>
    <property type="match status" value="4"/>
</dbReference>
<dbReference type="PRINTS" id="PR00014">
    <property type="entry name" value="FNTYPEIII"/>
</dbReference>
<dbReference type="GO" id="GO:0031430">
    <property type="term" value="C:M band"/>
    <property type="evidence" value="ECO:0007669"/>
    <property type="project" value="TreeGrafter"/>
</dbReference>
<dbReference type="Pfam" id="PF07679">
    <property type="entry name" value="I-set"/>
    <property type="match status" value="8"/>
</dbReference>
<feature type="domain" description="Fibronectin type-III" evidence="7">
    <location>
        <begin position="1097"/>
        <end position="1190"/>
    </location>
</feature>
<dbReference type="GO" id="GO:0045214">
    <property type="term" value="P:sarcomere organization"/>
    <property type="evidence" value="ECO:0007669"/>
    <property type="project" value="TreeGrafter"/>
</dbReference>
<reference evidence="8" key="1">
    <citation type="submission" date="2025-08" db="UniProtKB">
        <authorList>
            <consortium name="Ensembl"/>
        </authorList>
    </citation>
    <scope>IDENTIFICATION</scope>
</reference>
<accession>A0A8C4WS59</accession>
<dbReference type="InterPro" id="IPR036116">
    <property type="entry name" value="FN3_sf"/>
</dbReference>
<dbReference type="Pfam" id="PF00041">
    <property type="entry name" value="fn3"/>
    <property type="match status" value="4"/>
</dbReference>
<name>A0A8C4WS59_EPTBU</name>
<evidence type="ECO:0000259" key="6">
    <source>
        <dbReference type="PROSITE" id="PS50835"/>
    </source>
</evidence>
<sequence length="1302" mass="146056">MEYHTQTKTTTKTTKITHKGITSVQQESTTTRRKSSLASSSVSVVTHNSQVPPGKSPPEFIMKPYPVTLQEGKSAVFRARISGDPKPQVQWKRGDKACTDRCKTRYETATQEHVLQIEDTVIEDSDTYKCVVSNPYAELTYSFTLVVTENPDKVDFKSLMKRRVKVPMIQKEEKRVPDEKEMMEILLHVQKKDYEKVCAQYGYTDFRGMLKRLKQMKKKKQEGDSVTILQQLQDVEGHEDSTVTFEVQMELRDPNNAIIHWLKNGELIRPNVSLGKFTLKQIGMKHQLVISKLKQKDVGEYSIQVNEKTLSAKLRVIDELLEIISKLKKTHVKERDSAVFELKLSKPMQNVEWSFNGKPLKRSDKYDIVVLDGGTTHQLVVKDVRAADRGKYAIAIADQRSEAELVMEKEPIKFISNMKTVRVKEKNAARFECEINAKEAKVRWLKNGQEIPESAFHSGKYKVVSDGRRHELVVEDAAEGDAGQYSVVITQEADDKEYRSGADLIVDERLATLQSGLSDQEVRTGHSAEFTCILDDEKVDGVWRKDGQPITESDNITIVKQGAVHRIMIKNVHDEDMGRYSFTAKGVRTEASLEVADPPEIDPELVEKLMKEPITVKAGQTATLNIPFKGKPPPKVTWLRGDLEVEADERAKIERRKDGTTFMLSKCVRDDSGPLSLRLRSSAGSLIVNILLNVVDIPKPPQGPVEFTEHTGQRITMKWKAPKDNGGRPITGFTIERRKEGRNTWVKVGEVDQHSTTFSHEKVEEGKKYQFRIHAVNSEGLSEALESDEVHAGEPYVAPDAPTAPQATNVTKDSVTLSWVPPQNDGGNAIRGYIVERRKKNSNLWVTVNTEPVQGTELVAGKMVEGMEYEFRVRAVNAAGPGHPSPMSQAILIRDPIHPPSAVQDLEVIDTTYSSISLAWKEPKDLGGFTPFSYIVEMKPEDGVEWSRCNMNTLTDTRFTTTGLREKGRYMFRVRAINEAGLGEPCDLGHCVVAMPPPVRPKFKLTAGHKSYLFLKAGDAIRLNIPFIGVPEPKVAWLKDGRALADRASVANTKGFSQLQVASADRSDAGLYTITIENEIGSETFNIHIEVADIPRPPGKICLAEEIQNTVTLNWEPSPDDSPTDRLHYVVLKRDSSTMTWYTLSDRVANTKYIATDLIPGRKYYFRIIAKSELGCSDPSDSKEAWLVPKQKNLFDVKIEKYHEKERESAPEFVLELKDHCIPCGCDCKISCAVTGHPNPKVHWLKDAAPLDENSNCWSTDTYGVCSLNIAITNSKDAGHYTITAKNHLGEVTCGSTLMVIE</sequence>
<dbReference type="FunFam" id="2.60.40.10:FF:000062">
    <property type="entry name" value="Myosin-binding protein C, slow type"/>
    <property type="match status" value="1"/>
</dbReference>
<dbReference type="InterPro" id="IPR040849">
    <property type="entry name" value="MyBP-C_THB"/>
</dbReference>
<evidence type="ECO:0000256" key="1">
    <source>
        <dbReference type="ARBA" id="ARBA00022737"/>
    </source>
</evidence>
<dbReference type="PANTHER" id="PTHR13817:SF181">
    <property type="entry name" value="IMMUNOGLOBULIN-LIKE AND FIBRONECTIN TYPE III DOMAIN-CONTAINING PROTEIN 1"/>
    <property type="match status" value="1"/>
</dbReference>
<feature type="domain" description="Fibronectin type-III" evidence="7">
    <location>
        <begin position="899"/>
        <end position="998"/>
    </location>
</feature>
<dbReference type="SMART" id="SM00060">
    <property type="entry name" value="FN3"/>
    <property type="match status" value="4"/>
</dbReference>
<dbReference type="FunFam" id="2.60.40.10:FF:000034">
    <property type="entry name" value="Titin isoform A"/>
    <property type="match status" value="1"/>
</dbReference>
<evidence type="ECO:0000256" key="5">
    <source>
        <dbReference type="SAM" id="MobiDB-lite"/>
    </source>
</evidence>
<keyword evidence="2" id="KW-1015">Disulfide bond</keyword>
<dbReference type="Gene3D" id="2.60.40.10">
    <property type="entry name" value="Immunoglobulins"/>
    <property type="match status" value="12"/>
</dbReference>